<evidence type="ECO:0000256" key="1">
    <source>
        <dbReference type="SAM" id="MobiDB-lite"/>
    </source>
</evidence>
<name>A0A226DYL9_FOLCA</name>
<feature type="compositionally biased region" description="Gly residues" evidence="1">
    <location>
        <begin position="88"/>
        <end position="104"/>
    </location>
</feature>
<feature type="region of interest" description="Disordered" evidence="1">
    <location>
        <begin position="85"/>
        <end position="111"/>
    </location>
</feature>
<dbReference type="EMBL" id="LNIX01000009">
    <property type="protein sequence ID" value="OXA50150.1"/>
    <property type="molecule type" value="Genomic_DNA"/>
</dbReference>
<proteinExistence type="predicted"/>
<feature type="compositionally biased region" description="Polar residues" evidence="1">
    <location>
        <begin position="210"/>
        <end position="219"/>
    </location>
</feature>
<feature type="signal peptide" evidence="2">
    <location>
        <begin position="1"/>
        <end position="24"/>
    </location>
</feature>
<gene>
    <name evidence="3" type="ORF">Fcan01_15077</name>
</gene>
<evidence type="ECO:0000256" key="2">
    <source>
        <dbReference type="SAM" id="SignalP"/>
    </source>
</evidence>
<evidence type="ECO:0000313" key="4">
    <source>
        <dbReference type="Proteomes" id="UP000198287"/>
    </source>
</evidence>
<keyword evidence="2" id="KW-0732">Signal</keyword>
<protein>
    <submittedName>
        <fullName evidence="3">Uncharacterized protein</fullName>
    </submittedName>
</protein>
<dbReference type="AlphaFoldDB" id="A0A226DYL9"/>
<feature type="chain" id="PRO_5012646537" evidence="2">
    <location>
        <begin position="25"/>
        <end position="219"/>
    </location>
</feature>
<keyword evidence="4" id="KW-1185">Reference proteome</keyword>
<sequence length="219" mass="23421">MLNLTKNPFFLLLGTFMLVELVVSGEEDTPRVKRGAAVYITFPSGGPAPHVEKNPQDFINAVGANNPYSASAGYGGGLLAQYQQHGPSAGGGGHGGSGGGGSGYGRRKRSTDFQNRNNFNFEYNPYHSFDPPSWNSPQNLEDSYSYIPPSTTNDDDETSPFALNVPNPFSVSGLLEAATNNNKGLAAVFRAYTARTPYYGLNGSVDNEEPSNTTYNSDS</sequence>
<reference evidence="3 4" key="1">
    <citation type="submission" date="2015-12" db="EMBL/GenBank/DDBJ databases">
        <title>The genome of Folsomia candida.</title>
        <authorList>
            <person name="Faddeeva A."/>
            <person name="Derks M.F."/>
            <person name="Anvar Y."/>
            <person name="Smit S."/>
            <person name="Van Straalen N."/>
            <person name="Roelofs D."/>
        </authorList>
    </citation>
    <scope>NUCLEOTIDE SEQUENCE [LARGE SCALE GENOMIC DNA]</scope>
    <source>
        <strain evidence="3 4">VU population</strain>
        <tissue evidence="3">Whole body</tissue>
    </source>
</reference>
<dbReference type="Proteomes" id="UP000198287">
    <property type="component" value="Unassembled WGS sequence"/>
</dbReference>
<accession>A0A226DYL9</accession>
<feature type="region of interest" description="Disordered" evidence="1">
    <location>
        <begin position="130"/>
        <end position="159"/>
    </location>
</feature>
<organism evidence="3 4">
    <name type="scientific">Folsomia candida</name>
    <name type="common">Springtail</name>
    <dbReference type="NCBI Taxonomy" id="158441"/>
    <lineage>
        <taxon>Eukaryota</taxon>
        <taxon>Metazoa</taxon>
        <taxon>Ecdysozoa</taxon>
        <taxon>Arthropoda</taxon>
        <taxon>Hexapoda</taxon>
        <taxon>Collembola</taxon>
        <taxon>Entomobryomorpha</taxon>
        <taxon>Isotomoidea</taxon>
        <taxon>Isotomidae</taxon>
        <taxon>Proisotominae</taxon>
        <taxon>Folsomia</taxon>
    </lineage>
</organism>
<feature type="compositionally biased region" description="Polar residues" evidence="1">
    <location>
        <begin position="133"/>
        <end position="152"/>
    </location>
</feature>
<comment type="caution">
    <text evidence="3">The sequence shown here is derived from an EMBL/GenBank/DDBJ whole genome shotgun (WGS) entry which is preliminary data.</text>
</comment>
<evidence type="ECO:0000313" key="3">
    <source>
        <dbReference type="EMBL" id="OXA50150.1"/>
    </source>
</evidence>
<feature type="region of interest" description="Disordered" evidence="1">
    <location>
        <begin position="200"/>
        <end position="219"/>
    </location>
</feature>